<dbReference type="Proteomes" id="UP000273611">
    <property type="component" value="Unassembled WGS sequence"/>
</dbReference>
<accession>A0A432NA41</accession>
<comment type="caution">
    <text evidence="1">The sequence shown here is derived from an EMBL/GenBank/DDBJ whole genome shotgun (WGS) entry which is preliminary data.</text>
</comment>
<organism evidence="1 2">
    <name type="scientific">Rhizobium anhuiense</name>
    <dbReference type="NCBI Taxonomy" id="1184720"/>
    <lineage>
        <taxon>Bacteria</taxon>
        <taxon>Pseudomonadati</taxon>
        <taxon>Pseudomonadota</taxon>
        <taxon>Alphaproteobacteria</taxon>
        <taxon>Hyphomicrobiales</taxon>
        <taxon>Rhizobiaceae</taxon>
        <taxon>Rhizobium/Agrobacterium group</taxon>
        <taxon>Rhizobium</taxon>
    </lineage>
</organism>
<name>A0A432NA41_9HYPH</name>
<protein>
    <submittedName>
        <fullName evidence="1">Uncharacterized protein</fullName>
    </submittedName>
</protein>
<gene>
    <name evidence="1" type="ORF">EEQ99_30395</name>
</gene>
<evidence type="ECO:0000313" key="2">
    <source>
        <dbReference type="Proteomes" id="UP000273611"/>
    </source>
</evidence>
<reference evidence="1 2" key="1">
    <citation type="journal article" date="2015" name="Int. J. Syst. Evol. Microbiol.">
        <title>Rhizobium anhuiense sp. nov., isolated from effective nodules of Vicia faba and Pisum sativum.</title>
        <authorList>
            <person name="Zhang Y.J."/>
            <person name="Zheng W.T."/>
            <person name="Everall I."/>
            <person name="Young J.P."/>
            <person name="Zhang X.X."/>
            <person name="Tian C.F."/>
            <person name="Sui X.H."/>
            <person name="Wang E.T."/>
            <person name="Chen W.X."/>
        </authorList>
    </citation>
    <scope>NUCLEOTIDE SEQUENCE [LARGE SCALE GENOMIC DNA]</scope>
    <source>
        <strain evidence="1 2">CCBAU 23252</strain>
    </source>
</reference>
<dbReference type="EMBL" id="RIBW01000022">
    <property type="protein sequence ID" value="RUL96444.1"/>
    <property type="molecule type" value="Genomic_DNA"/>
</dbReference>
<evidence type="ECO:0000313" key="1">
    <source>
        <dbReference type="EMBL" id="RUL96444.1"/>
    </source>
</evidence>
<dbReference type="RefSeq" id="WP_127431596.1">
    <property type="nucleotide sequence ID" value="NZ_BMFI01000019.1"/>
</dbReference>
<dbReference type="AlphaFoldDB" id="A0A432NA41"/>
<sequence>MVQTPDSSIPSFVAELVRAANEIERVTPSEVRKLLFRAITTVSDLREQVGIPGSGTGHDAIVGLNAVADHIERQSNERMSAALLEAADLVRTLWIVLDSGVEITTIFRN</sequence>
<proteinExistence type="predicted"/>